<dbReference type="Pfam" id="PF10983">
    <property type="entry name" value="DUF2793"/>
    <property type="match status" value="1"/>
</dbReference>
<name>A0A251WV59_9RHOB</name>
<proteinExistence type="predicted"/>
<evidence type="ECO:0000313" key="2">
    <source>
        <dbReference type="Proteomes" id="UP000194664"/>
    </source>
</evidence>
<dbReference type="RefSeq" id="WP_086452400.1">
    <property type="nucleotide sequence ID" value="NZ_MSPP01000006.1"/>
</dbReference>
<dbReference type="InterPro" id="IPR021251">
    <property type="entry name" value="DUF2793"/>
</dbReference>
<dbReference type="AlphaFoldDB" id="A0A251WV59"/>
<reference evidence="1 2" key="1">
    <citation type="submission" date="2016-12" db="EMBL/GenBank/DDBJ databases">
        <title>The draft genome sequence of HSLHS2.</title>
        <authorList>
            <person name="Hu D."/>
            <person name="Wang L."/>
            <person name="Shao Z."/>
        </authorList>
    </citation>
    <scope>NUCLEOTIDE SEQUENCE [LARGE SCALE GENOMIC DNA]</scope>
    <source>
        <strain evidence="1">MCCC 1A06712</strain>
    </source>
</reference>
<sequence length="253" mass="26808">MSDNTPSLQLPYILPAQAQKHVTHNEALDQLDQLVQLVVTAYDATTPPAEPQEGTAYTIGSNATNEWAGLEGKIASWQNGGWVFTAPKSGWRASTPAGDFRIFDGAAWKDARCFTGLHNLPALGVGATADDSNKLVVSSDATLLTHAGAGHQVKINKSGEANTASVLFQSNWTGHAEMGLSGSNNFNIKVSADSGNWINAISIAPDDGTVTMASMMTLTPSDEPTTPLAGTVYFDSATAKLRCYDGSIWNDLY</sequence>
<dbReference type="OrthoDB" id="564699at2"/>
<organism evidence="1 2">
    <name type="scientific">Marivivens niveibacter</name>
    <dbReference type="NCBI Taxonomy" id="1930667"/>
    <lineage>
        <taxon>Bacteria</taxon>
        <taxon>Pseudomonadati</taxon>
        <taxon>Pseudomonadota</taxon>
        <taxon>Alphaproteobacteria</taxon>
        <taxon>Rhodobacterales</taxon>
        <taxon>Paracoccaceae</taxon>
        <taxon>Marivivens group</taxon>
        <taxon>Marivivens</taxon>
    </lineage>
</organism>
<comment type="caution">
    <text evidence="1">The sequence shown here is derived from an EMBL/GenBank/DDBJ whole genome shotgun (WGS) entry which is preliminary data.</text>
</comment>
<accession>A0A251WV59</accession>
<protein>
    <submittedName>
        <fullName evidence="1">Uncharacterized protein</fullName>
    </submittedName>
</protein>
<evidence type="ECO:0000313" key="1">
    <source>
        <dbReference type="EMBL" id="OUD08369.1"/>
    </source>
</evidence>
<dbReference type="Proteomes" id="UP000194664">
    <property type="component" value="Unassembled WGS sequence"/>
</dbReference>
<dbReference type="EMBL" id="MSPP01000006">
    <property type="protein sequence ID" value="OUD08369.1"/>
    <property type="molecule type" value="Genomic_DNA"/>
</dbReference>
<gene>
    <name evidence="1" type="ORF">BVC71_14085</name>
</gene>
<keyword evidence="2" id="KW-1185">Reference proteome</keyword>